<reference evidence="9" key="1">
    <citation type="submission" date="2016-10" db="EMBL/GenBank/DDBJ databases">
        <authorList>
            <person name="Varghese N."/>
            <person name="Submissions S."/>
        </authorList>
    </citation>
    <scope>NUCLEOTIDE SEQUENCE [LARGE SCALE GENOMIC DNA]</scope>
    <source>
        <strain evidence="9">CGMCC 1.6444</strain>
    </source>
</reference>
<keyword evidence="8" id="KW-0969">Cilium</keyword>
<gene>
    <name evidence="8" type="ORF">SAMN04487957_102257</name>
</gene>
<dbReference type="InterPro" id="IPR005648">
    <property type="entry name" value="FlgD"/>
</dbReference>
<comment type="function">
    <text evidence="4 5">Required for flagellar hook formation. May act as a scaffolding protein.</text>
</comment>
<dbReference type="InterPro" id="IPR025965">
    <property type="entry name" value="FlgD/Vpr_Ig-like"/>
</dbReference>
<dbReference type="RefSeq" id="WP_089677112.1">
    <property type="nucleotide sequence ID" value="NZ_FNIV01000002.1"/>
</dbReference>
<dbReference type="Proteomes" id="UP000199075">
    <property type="component" value="Unassembled WGS sequence"/>
</dbReference>
<evidence type="ECO:0000256" key="5">
    <source>
        <dbReference type="RuleBase" id="RU362076"/>
    </source>
</evidence>
<evidence type="ECO:0000256" key="3">
    <source>
        <dbReference type="ARBA" id="ARBA00022795"/>
    </source>
</evidence>
<dbReference type="EMBL" id="FNIV01000002">
    <property type="protein sequence ID" value="SDN87843.1"/>
    <property type="molecule type" value="Genomic_DNA"/>
</dbReference>
<dbReference type="Gene3D" id="2.60.40.4070">
    <property type="match status" value="1"/>
</dbReference>
<evidence type="ECO:0000313" key="9">
    <source>
        <dbReference type="Proteomes" id="UP000199075"/>
    </source>
</evidence>
<dbReference type="OrthoDB" id="9785233at2"/>
<protein>
    <recommendedName>
        <fullName evidence="2 5">Basal-body rod modification protein FlgD</fullName>
    </recommendedName>
</protein>
<dbReference type="AlphaFoldDB" id="A0A1H0EZU0"/>
<proteinExistence type="inferred from homology"/>
<dbReference type="Gene3D" id="2.30.30.910">
    <property type="match status" value="1"/>
</dbReference>
<organism evidence="8 9">
    <name type="scientific">Halomonas shengliensis</name>
    <dbReference type="NCBI Taxonomy" id="419597"/>
    <lineage>
        <taxon>Bacteria</taxon>
        <taxon>Pseudomonadati</taxon>
        <taxon>Pseudomonadota</taxon>
        <taxon>Gammaproteobacteria</taxon>
        <taxon>Oceanospirillales</taxon>
        <taxon>Halomonadaceae</taxon>
        <taxon>Halomonas</taxon>
    </lineage>
</organism>
<keyword evidence="9" id="KW-1185">Reference proteome</keyword>
<dbReference type="GO" id="GO:0044781">
    <property type="term" value="P:bacterial-type flagellum organization"/>
    <property type="evidence" value="ECO:0007669"/>
    <property type="project" value="UniProtKB-UniRule"/>
</dbReference>
<sequence length="234" mass="24226">MAATIDNSVLNGINGVGANRGTSSARANDSQALNDNFMTMMVAQLKNQDPLKPMNNSEMVSQLAQINTLNGIEDLNETLQGIGSQIDAGRALEAAGLIGQGVLVPGDRVLVGRDSEGNVNATPFGMELSEPAENVKVTITDGAGQVVRRYDIGAVDAGVSSFQWDGETDQGSFAPDGAYNIRLEATQGGESLSVDALNYAMVNAVTPNGEQGGFALDLGAVQGQVGLSAIKQIL</sequence>
<feature type="domain" description="FlgD Tudor-like" evidence="7">
    <location>
        <begin position="91"/>
        <end position="231"/>
    </location>
</feature>
<evidence type="ECO:0000259" key="7">
    <source>
        <dbReference type="Pfam" id="PF13861"/>
    </source>
</evidence>
<name>A0A1H0EZU0_9GAMM</name>
<comment type="similarity">
    <text evidence="1 5">Belongs to the FlgD family.</text>
</comment>
<dbReference type="STRING" id="419597.SAMN04487957_102257"/>
<evidence type="ECO:0000259" key="6">
    <source>
        <dbReference type="Pfam" id="PF13860"/>
    </source>
</evidence>
<keyword evidence="8" id="KW-0966">Cell projection</keyword>
<dbReference type="Pfam" id="PF03963">
    <property type="entry name" value="FlgD"/>
    <property type="match status" value="1"/>
</dbReference>
<evidence type="ECO:0000256" key="2">
    <source>
        <dbReference type="ARBA" id="ARBA00016013"/>
    </source>
</evidence>
<keyword evidence="8" id="KW-0282">Flagellum</keyword>
<feature type="domain" description="FlgD/Vpr Ig-like" evidence="6">
    <location>
        <begin position="122"/>
        <end position="188"/>
    </location>
</feature>
<evidence type="ECO:0000256" key="1">
    <source>
        <dbReference type="ARBA" id="ARBA00010577"/>
    </source>
</evidence>
<accession>A0A1H0EZU0</accession>
<evidence type="ECO:0000313" key="8">
    <source>
        <dbReference type="EMBL" id="SDN87843.1"/>
    </source>
</evidence>
<keyword evidence="3 5" id="KW-1005">Bacterial flagellum biogenesis</keyword>
<dbReference type="InterPro" id="IPR025963">
    <property type="entry name" value="FLgD_Tudor"/>
</dbReference>
<dbReference type="Pfam" id="PF13860">
    <property type="entry name" value="FlgD_ig"/>
    <property type="match status" value="1"/>
</dbReference>
<evidence type="ECO:0000256" key="4">
    <source>
        <dbReference type="ARBA" id="ARBA00024746"/>
    </source>
</evidence>
<dbReference type="Pfam" id="PF13861">
    <property type="entry name" value="FLgD_tudor"/>
    <property type="match status" value="1"/>
</dbReference>